<organism evidence="2 3">
    <name type="scientific">Streptomyces viridiviolaceus</name>
    <dbReference type="NCBI Taxonomy" id="68282"/>
    <lineage>
        <taxon>Bacteria</taxon>
        <taxon>Bacillati</taxon>
        <taxon>Actinomycetota</taxon>
        <taxon>Actinomycetes</taxon>
        <taxon>Kitasatosporales</taxon>
        <taxon>Streptomycetaceae</taxon>
        <taxon>Streptomyces</taxon>
    </lineage>
</organism>
<dbReference type="InterPro" id="IPR036188">
    <property type="entry name" value="FAD/NAD-bd_sf"/>
</dbReference>
<dbReference type="PANTHER" id="PTHR13847:SF281">
    <property type="entry name" value="FAD DEPENDENT OXIDOREDUCTASE DOMAIN-CONTAINING PROTEIN"/>
    <property type="match status" value="1"/>
</dbReference>
<dbReference type="InterPro" id="IPR006076">
    <property type="entry name" value="FAD-dep_OxRdtase"/>
</dbReference>
<proteinExistence type="predicted"/>
<dbReference type="Gene3D" id="3.30.9.10">
    <property type="entry name" value="D-Amino Acid Oxidase, subunit A, domain 2"/>
    <property type="match status" value="1"/>
</dbReference>
<dbReference type="GO" id="GO:0016491">
    <property type="term" value="F:oxidoreductase activity"/>
    <property type="evidence" value="ECO:0007669"/>
    <property type="project" value="UniProtKB-KW"/>
</dbReference>
<keyword evidence="2" id="KW-0560">Oxidoreductase</keyword>
<dbReference type="SUPFAM" id="SSF51905">
    <property type="entry name" value="FAD/NAD(P)-binding domain"/>
    <property type="match status" value="1"/>
</dbReference>
<keyword evidence="3" id="KW-1185">Reference proteome</keyword>
<feature type="domain" description="FAD dependent oxidoreductase" evidence="1">
    <location>
        <begin position="32"/>
        <end position="388"/>
    </location>
</feature>
<comment type="caution">
    <text evidence="2">The sequence shown here is derived from an EMBL/GenBank/DDBJ whole genome shotgun (WGS) entry which is preliminary data.</text>
</comment>
<dbReference type="RefSeq" id="WP_189870765.1">
    <property type="nucleotide sequence ID" value="NZ_BMWA01000007.1"/>
</dbReference>
<dbReference type="Gene3D" id="3.50.50.60">
    <property type="entry name" value="FAD/NAD(P)-binding domain"/>
    <property type="match status" value="1"/>
</dbReference>
<protein>
    <submittedName>
        <fullName evidence="2">NAD(P)/FAD-dependent oxidoreductase</fullName>
        <ecNumber evidence="2">1.-.-.-</ecNumber>
    </submittedName>
</protein>
<accession>A0ABW2DRT9</accession>
<evidence type="ECO:0000313" key="3">
    <source>
        <dbReference type="Proteomes" id="UP001596409"/>
    </source>
</evidence>
<evidence type="ECO:0000259" key="1">
    <source>
        <dbReference type="Pfam" id="PF01266"/>
    </source>
</evidence>
<evidence type="ECO:0000313" key="2">
    <source>
        <dbReference type="EMBL" id="MFC7010449.1"/>
    </source>
</evidence>
<dbReference type="EMBL" id="JBHSYM010000003">
    <property type="protein sequence ID" value="MFC7010449.1"/>
    <property type="molecule type" value="Genomic_DNA"/>
</dbReference>
<dbReference type="EC" id="1.-.-.-" evidence="2"/>
<gene>
    <name evidence="2" type="ORF">ACFQMH_01765</name>
</gene>
<dbReference type="Pfam" id="PF01266">
    <property type="entry name" value="DAO"/>
    <property type="match status" value="1"/>
</dbReference>
<dbReference type="PANTHER" id="PTHR13847">
    <property type="entry name" value="SARCOSINE DEHYDROGENASE-RELATED"/>
    <property type="match status" value="1"/>
</dbReference>
<sequence length="438" mass="47160">MSNSGITYSAHSGWADTPTDVAPGLDGDTTCDVAVVGGGLAGMAAALRLAERGLDVVLLEAGFCGTGASSRNAGQLTGAPAGDPELLSALHPRRFPPLVRFAERAVHFTEGLLERLDTDCEYEPTGNIGAAVSLGQLRRARRKARILQKGGGEAEFGDARELGLPDSFLGGILEPVGGLLNPGKFTLGLRAELLRSRARVFEDTAVEAVERQGSRVIVRANRGRVRAERVLLATNAYSRSLVGPPARLATPVWVSMVETEPVEPGRLEEIGWTSRAGIATQHNLMQSFRPTPRGTITFGVRRLQLGRGAVVDHEPPRPVVQDLVRGFHERFPSLRDVAPRRAWGGWVALTPSWLPVAGEAESNVFYGIGCNGHGLAQAPYLGTLLADRIAGDELHDDLRAVWRQRSWFAPSPVFNSPALYAVWAVDRLSDRLSRRTGP</sequence>
<reference evidence="3" key="1">
    <citation type="journal article" date="2019" name="Int. J. Syst. Evol. Microbiol.">
        <title>The Global Catalogue of Microorganisms (GCM) 10K type strain sequencing project: providing services to taxonomists for standard genome sequencing and annotation.</title>
        <authorList>
            <consortium name="The Broad Institute Genomics Platform"/>
            <consortium name="The Broad Institute Genome Sequencing Center for Infectious Disease"/>
            <person name="Wu L."/>
            <person name="Ma J."/>
        </authorList>
    </citation>
    <scope>NUCLEOTIDE SEQUENCE [LARGE SCALE GENOMIC DNA]</scope>
    <source>
        <strain evidence="3">JCM 4855</strain>
    </source>
</reference>
<name>A0ABW2DRT9_9ACTN</name>
<dbReference type="Proteomes" id="UP001596409">
    <property type="component" value="Unassembled WGS sequence"/>
</dbReference>